<dbReference type="InterPro" id="IPR002938">
    <property type="entry name" value="FAD-bd"/>
</dbReference>
<dbReference type="OrthoDB" id="655030at2759"/>
<evidence type="ECO:0000313" key="5">
    <source>
        <dbReference type="EMBL" id="ERN20027.1"/>
    </source>
</evidence>
<proteinExistence type="inferred from homology"/>
<feature type="domain" description="FAD-binding" evidence="4">
    <location>
        <begin position="8"/>
        <end position="354"/>
    </location>
</feature>
<dbReference type="InterPro" id="IPR036188">
    <property type="entry name" value="FAD/NAD-bd_sf"/>
</dbReference>
<dbReference type="SUPFAM" id="SSF51905">
    <property type="entry name" value="FAD/NAD(P)-binding domain"/>
    <property type="match status" value="1"/>
</dbReference>
<keyword evidence="2" id="KW-0503">Monooxygenase</keyword>
<gene>
    <name evidence="5" type="ORF">AMTR_s00071p00172540</name>
</gene>
<evidence type="ECO:0000259" key="4">
    <source>
        <dbReference type="Pfam" id="PF01494"/>
    </source>
</evidence>
<evidence type="ECO:0000256" key="3">
    <source>
        <dbReference type="ARBA" id="ARBA00024018"/>
    </source>
</evidence>
<reference evidence="6" key="1">
    <citation type="journal article" date="2013" name="Science">
        <title>The Amborella genome and the evolution of flowering plants.</title>
        <authorList>
            <consortium name="Amborella Genome Project"/>
        </authorList>
    </citation>
    <scope>NUCLEOTIDE SEQUENCE [LARGE SCALE GENOMIC DNA]</scope>
</reference>
<protein>
    <recommendedName>
        <fullName evidence="4">FAD-binding domain-containing protein</fullName>
    </recommendedName>
</protein>
<accession>U5DF19</accession>
<evidence type="ECO:0000313" key="6">
    <source>
        <dbReference type="Proteomes" id="UP000017836"/>
    </source>
</evidence>
<dbReference type="HOGENOM" id="CLU_009665_10_2_1"/>
<keyword evidence="1" id="KW-0560">Oxidoreductase</keyword>
<dbReference type="OMA" id="VTHGKEM"/>
<dbReference type="PANTHER" id="PTHR45934:SF28">
    <property type="entry name" value="OS03G0153100 PROTEIN"/>
    <property type="match status" value="1"/>
</dbReference>
<dbReference type="PANTHER" id="PTHR45934">
    <property type="entry name" value="FAD/NAD(P)-BINDING OXIDOREDUCTASE FAMILY PROTEIN"/>
    <property type="match status" value="1"/>
</dbReference>
<dbReference type="Gene3D" id="3.50.50.60">
    <property type="entry name" value="FAD/NAD(P)-binding domain"/>
    <property type="match status" value="1"/>
</dbReference>
<keyword evidence="6" id="KW-1185">Reference proteome</keyword>
<dbReference type="eggNOG" id="KOG2614">
    <property type="taxonomic scope" value="Eukaryota"/>
</dbReference>
<dbReference type="AlphaFoldDB" id="U5DF19"/>
<dbReference type="PRINTS" id="PR00420">
    <property type="entry name" value="RNGMNOXGNASE"/>
</dbReference>
<dbReference type="Gramene" id="ERN20027">
    <property type="protein sequence ID" value="ERN20027"/>
    <property type="gene ID" value="AMTR_s00071p00172540"/>
</dbReference>
<dbReference type="STRING" id="13333.U5DF19"/>
<dbReference type="Proteomes" id="UP000017836">
    <property type="component" value="Unassembled WGS sequence"/>
</dbReference>
<sequence length="422" mass="47141">MDEGLQEDIVIVGAGIAGLATALGLHRMGLKCFILESHDALRTTGFGLTTWTNAWKALEALGVADSLRHQHVQLQRVSVTTLATGATTHTPLTGQGKCGQFETRCLRRDLLVEALARELPKGCIKFGAKVANMEVKDYKSPPYLLHLADGTIIKAKVVIGCDGVNSVVSTWLGLQKPAYVGRSEIRGFANFQDGHGFEPDFLQYINDDFQVGLIPCNNQTIYWFFTWSPTHQEREIEDDPDKMKQLVLEKTRDILKNVQDVIERTRVECLNTSRLRCRWPWCLIHGNICKGNVCVAGDAFHCMTPDIGQGGCSALEDGVVLARCLGEAILDGEKGIEEKRISMALEKYVKERKWRAIMITTVAYFFGFLQQGHGKVKTFLWDKLLSRIMQRRRMAITDFNCGSLQNPASLRPHPNYSGSARL</sequence>
<evidence type="ECO:0000256" key="1">
    <source>
        <dbReference type="ARBA" id="ARBA00023002"/>
    </source>
</evidence>
<dbReference type="EMBL" id="KI392062">
    <property type="protein sequence ID" value="ERN20027.1"/>
    <property type="molecule type" value="Genomic_DNA"/>
</dbReference>
<dbReference type="GO" id="GO:0071949">
    <property type="term" value="F:FAD binding"/>
    <property type="evidence" value="ECO:0007669"/>
    <property type="project" value="InterPro"/>
</dbReference>
<evidence type="ECO:0000256" key="2">
    <source>
        <dbReference type="ARBA" id="ARBA00023033"/>
    </source>
</evidence>
<dbReference type="Pfam" id="PF01494">
    <property type="entry name" value="FAD_binding_3"/>
    <property type="match status" value="1"/>
</dbReference>
<comment type="similarity">
    <text evidence="3">Belongs to the 3-hydroxybenzoate 6-hydroxylase family.</text>
</comment>
<dbReference type="GO" id="GO:0004497">
    <property type="term" value="F:monooxygenase activity"/>
    <property type="evidence" value="ECO:0007669"/>
    <property type="project" value="UniProtKB-KW"/>
</dbReference>
<organism evidence="5 6">
    <name type="scientific">Amborella trichopoda</name>
    <dbReference type="NCBI Taxonomy" id="13333"/>
    <lineage>
        <taxon>Eukaryota</taxon>
        <taxon>Viridiplantae</taxon>
        <taxon>Streptophyta</taxon>
        <taxon>Embryophyta</taxon>
        <taxon>Tracheophyta</taxon>
        <taxon>Spermatophyta</taxon>
        <taxon>Magnoliopsida</taxon>
        <taxon>Amborellales</taxon>
        <taxon>Amborellaceae</taxon>
        <taxon>Amborella</taxon>
    </lineage>
</organism>
<dbReference type="KEGG" id="atr:18448437"/>
<dbReference type="InterPro" id="IPR044560">
    <property type="entry name" value="MOase"/>
</dbReference>
<name>U5DF19_AMBTC</name>